<reference evidence="2" key="1">
    <citation type="submission" date="2020-10" db="EMBL/GenBank/DDBJ databases">
        <title>The expanded plant-like mitogenome of the invasive quagga mussel, Dreissena rostriformis.</title>
        <authorList>
            <person name="Calcino A.D."/>
            <person name="Baranyi C."/>
            <person name="Wanninger A."/>
        </authorList>
    </citation>
    <scope>NUCLEOTIDE SEQUENCE</scope>
</reference>
<dbReference type="GeneID" id="67270476"/>
<geneLocation type="mitochondrion" evidence="2"/>
<keyword evidence="1" id="KW-0472">Membrane</keyword>
<name>A0A894JQ37_9BIVA</name>
<evidence type="ECO:0000313" key="2">
    <source>
        <dbReference type="EMBL" id="QRV59732.1"/>
    </source>
</evidence>
<proteinExistence type="predicted"/>
<feature type="transmembrane region" description="Helical" evidence="1">
    <location>
        <begin position="12"/>
        <end position="31"/>
    </location>
</feature>
<protein>
    <submittedName>
        <fullName evidence="2">Uncharacterized protein</fullName>
    </submittedName>
</protein>
<keyword evidence="1" id="KW-1133">Transmembrane helix</keyword>
<sequence>MGPKQPPLGEDSIFFFFFYFFLLFEFFLFLYRYSLKSG</sequence>
<organism evidence="2">
    <name type="scientific">Dreissena rostriformis</name>
    <dbReference type="NCBI Taxonomy" id="205083"/>
    <lineage>
        <taxon>Eukaryota</taxon>
        <taxon>Metazoa</taxon>
        <taxon>Spiralia</taxon>
        <taxon>Lophotrochozoa</taxon>
        <taxon>Mollusca</taxon>
        <taxon>Bivalvia</taxon>
        <taxon>Autobranchia</taxon>
        <taxon>Heteroconchia</taxon>
        <taxon>Euheterodonta</taxon>
        <taxon>Imparidentia</taxon>
        <taxon>Neoheterodontei</taxon>
        <taxon>Myida</taxon>
        <taxon>Dreissenoidea</taxon>
        <taxon>Dreissenidae</taxon>
        <taxon>Dreissena</taxon>
    </lineage>
</organism>
<gene>
    <name evidence="2" type="primary">orf9</name>
</gene>
<accession>A0A894JQ37</accession>
<keyword evidence="1" id="KW-0812">Transmembrane</keyword>
<dbReference type="AlphaFoldDB" id="A0A894JQ37"/>
<dbReference type="RefSeq" id="YP_010165798.1">
    <property type="nucleotide sequence ID" value="NC_057514.1"/>
</dbReference>
<dbReference type="EMBL" id="MW080914">
    <property type="protein sequence ID" value="QRV59732.1"/>
    <property type="molecule type" value="Genomic_DNA"/>
</dbReference>
<dbReference type="CTD" id="67270476"/>
<keyword evidence="2" id="KW-0496">Mitochondrion</keyword>
<evidence type="ECO:0000256" key="1">
    <source>
        <dbReference type="SAM" id="Phobius"/>
    </source>
</evidence>